<feature type="binding site" evidence="12">
    <location>
        <position position="198"/>
    </location>
    <ligand>
        <name>Ca(2+)</name>
        <dbReference type="ChEBI" id="CHEBI:29108"/>
    </ligand>
</feature>
<feature type="binding site" evidence="11">
    <location>
        <position position="346"/>
    </location>
    <ligand>
        <name>pyrroloquinoline quinone</name>
        <dbReference type="ChEBI" id="CHEBI:58442"/>
    </ligand>
</feature>
<dbReference type="InterPro" id="IPR017512">
    <property type="entry name" value="PQQ_MeOH/EtOH_DH"/>
</dbReference>
<keyword evidence="5 12" id="KW-0106">Calcium</keyword>
<feature type="active site" description="Proton acceptor" evidence="10">
    <location>
        <position position="319"/>
    </location>
</feature>
<feature type="signal peptide" evidence="14">
    <location>
        <begin position="1"/>
        <end position="36"/>
    </location>
</feature>
<keyword evidence="7 16" id="KW-0560">Oxidoreductase</keyword>
<evidence type="ECO:0000256" key="14">
    <source>
        <dbReference type="SAM" id="SignalP"/>
    </source>
</evidence>
<evidence type="ECO:0000256" key="12">
    <source>
        <dbReference type="PIRSR" id="PIRSR617512-3"/>
    </source>
</evidence>
<keyword evidence="4 14" id="KW-0732">Signal</keyword>
<dbReference type="InterPro" id="IPR001479">
    <property type="entry name" value="Quinoprotein_DH_CS"/>
</dbReference>
<feature type="binding site" evidence="11">
    <location>
        <begin position="196"/>
        <end position="197"/>
    </location>
    <ligand>
        <name>pyrroloquinoline quinone</name>
        <dbReference type="ChEBI" id="CHEBI:58442"/>
    </ligand>
</feature>
<dbReference type="GO" id="GO:0016020">
    <property type="term" value="C:membrane"/>
    <property type="evidence" value="ECO:0007669"/>
    <property type="project" value="InterPro"/>
</dbReference>
<dbReference type="AlphaFoldDB" id="A0A975D7F9"/>
<keyword evidence="3 12" id="KW-0479">Metal-binding</keyword>
<dbReference type="GO" id="GO:0016614">
    <property type="term" value="F:oxidoreductase activity, acting on CH-OH group of donors"/>
    <property type="evidence" value="ECO:0007669"/>
    <property type="project" value="InterPro"/>
</dbReference>
<feature type="binding site" description="axial binding residue" evidence="12">
    <location>
        <position position="669"/>
    </location>
    <ligand>
        <name>heme c</name>
        <dbReference type="ChEBI" id="CHEBI:61717"/>
    </ligand>
    <ligandPart>
        <name>Fe</name>
        <dbReference type="ChEBI" id="CHEBI:18248"/>
    </ligandPart>
</feature>
<evidence type="ECO:0000256" key="9">
    <source>
        <dbReference type="ARBA" id="ARBA00023157"/>
    </source>
</evidence>
<dbReference type="NCBIfam" id="TIGR03075">
    <property type="entry name" value="PQQ_enz_alc_DH"/>
    <property type="match status" value="1"/>
</dbReference>
<dbReference type="PROSITE" id="PS51257">
    <property type="entry name" value="PROKAR_LIPOPROTEIN"/>
    <property type="match status" value="1"/>
</dbReference>
<dbReference type="Gene3D" id="1.10.760.10">
    <property type="entry name" value="Cytochrome c-like domain"/>
    <property type="match status" value="1"/>
</dbReference>
<proteinExistence type="inferred from homology"/>
<feature type="binding site" evidence="11">
    <location>
        <position position="561"/>
    </location>
    <ligand>
        <name>pyrroloquinoline quinone</name>
        <dbReference type="ChEBI" id="CHEBI:58442"/>
    </ligand>
</feature>
<dbReference type="InterPro" id="IPR011047">
    <property type="entry name" value="Quinoprotein_ADH-like_sf"/>
</dbReference>
<evidence type="ECO:0000256" key="6">
    <source>
        <dbReference type="ARBA" id="ARBA00022891"/>
    </source>
</evidence>
<dbReference type="OMA" id="GIAKWVY"/>
<dbReference type="PROSITE" id="PS00364">
    <property type="entry name" value="BACTERIAL_PQQ_2"/>
    <property type="match status" value="1"/>
</dbReference>
<feature type="binding site" description="axial binding residue" evidence="12">
    <location>
        <position position="630"/>
    </location>
    <ligand>
        <name>heme c</name>
        <dbReference type="ChEBI" id="CHEBI:61717"/>
    </ligand>
    <ligandPart>
        <name>Fe</name>
        <dbReference type="ChEBI" id="CHEBI:18248"/>
    </ligandPart>
</feature>
<evidence type="ECO:0000256" key="7">
    <source>
        <dbReference type="ARBA" id="ARBA00023002"/>
    </source>
</evidence>
<comment type="cofactor">
    <cofactor evidence="12">
        <name>Ca(2+)</name>
        <dbReference type="ChEBI" id="CHEBI:29108"/>
    </cofactor>
    <text evidence="12">Binds 1 Ca(2+) ion per subunit.</text>
</comment>
<accession>A0A975D7F9</accession>
<feature type="binding site" evidence="11">
    <location>
        <position position="136"/>
    </location>
    <ligand>
        <name>pyrroloquinoline quinone</name>
        <dbReference type="ChEBI" id="CHEBI:58442"/>
    </ligand>
</feature>
<gene>
    <name evidence="16" type="ORF">HRJ34_06175</name>
</gene>
<dbReference type="InterPro" id="IPR002372">
    <property type="entry name" value="PQQ_rpt_dom"/>
</dbReference>
<dbReference type="EMBL" id="CP059319">
    <property type="protein sequence ID" value="QTH23095.1"/>
    <property type="molecule type" value="Genomic_DNA"/>
</dbReference>
<dbReference type="Pfam" id="PF01011">
    <property type="entry name" value="PQQ"/>
    <property type="match status" value="2"/>
</dbReference>
<dbReference type="GO" id="GO:0005509">
    <property type="term" value="F:calcium ion binding"/>
    <property type="evidence" value="ECO:0007669"/>
    <property type="project" value="InterPro"/>
</dbReference>
<keyword evidence="2 11" id="KW-0349">Heme</keyword>
<comment type="cofactor">
    <cofactor evidence="11">
        <name>pyrroloquinoline quinone</name>
        <dbReference type="ChEBI" id="CHEBI:58442"/>
    </cofactor>
    <text evidence="11">Binds 1 PQQ group per subunit.</text>
</comment>
<evidence type="ECO:0000256" key="8">
    <source>
        <dbReference type="ARBA" id="ARBA00023004"/>
    </source>
</evidence>
<dbReference type="SUPFAM" id="SSF46626">
    <property type="entry name" value="Cytochrome c"/>
    <property type="match status" value="1"/>
</dbReference>
<feature type="binding site" evidence="11">
    <location>
        <position position="180"/>
    </location>
    <ligand>
        <name>pyrroloquinoline quinone</name>
        <dbReference type="ChEBI" id="CHEBI:58442"/>
    </ligand>
</feature>
<evidence type="ECO:0000256" key="11">
    <source>
        <dbReference type="PIRSR" id="PIRSR617512-2"/>
    </source>
</evidence>
<dbReference type="PANTHER" id="PTHR32303">
    <property type="entry name" value="QUINOPROTEIN ALCOHOL DEHYDROGENASE (CYTOCHROME C)"/>
    <property type="match status" value="1"/>
</dbReference>
<evidence type="ECO:0000259" key="15">
    <source>
        <dbReference type="PROSITE" id="PS51007"/>
    </source>
</evidence>
<evidence type="ECO:0000256" key="10">
    <source>
        <dbReference type="PIRSR" id="PIRSR617512-1"/>
    </source>
</evidence>
<evidence type="ECO:0000256" key="13">
    <source>
        <dbReference type="PIRSR" id="PIRSR617512-4"/>
    </source>
</evidence>
<feature type="domain" description="Cytochrome c" evidence="15">
    <location>
        <begin position="613"/>
        <end position="692"/>
    </location>
</feature>
<dbReference type="SUPFAM" id="SSF50998">
    <property type="entry name" value="Quinoprotein alcohol dehydrogenase-like"/>
    <property type="match status" value="1"/>
</dbReference>
<dbReference type="EC" id="1.1.2.-" evidence="16"/>
<dbReference type="InterPro" id="IPR018391">
    <property type="entry name" value="PQQ_b-propeller_rpt"/>
</dbReference>
<organism evidence="16 17">
    <name type="scientific">Rhizorhabdus wittichii</name>
    <dbReference type="NCBI Taxonomy" id="160791"/>
    <lineage>
        <taxon>Bacteria</taxon>
        <taxon>Pseudomonadati</taxon>
        <taxon>Pseudomonadota</taxon>
        <taxon>Alphaproteobacteria</taxon>
        <taxon>Sphingomonadales</taxon>
        <taxon>Sphingomonadaceae</taxon>
        <taxon>Rhizorhabdus</taxon>
    </lineage>
</organism>
<reference evidence="16" key="1">
    <citation type="submission" date="2020-07" db="EMBL/GenBank/DDBJ databases">
        <authorList>
            <person name="Camacho E."/>
        </authorList>
    </citation>
    <scope>NUCLEOTIDE SEQUENCE</scope>
    <source>
        <strain evidence="16">MPO218</strain>
    </source>
</reference>
<evidence type="ECO:0000256" key="1">
    <source>
        <dbReference type="ARBA" id="ARBA00008156"/>
    </source>
</evidence>
<keyword evidence="9 13" id="KW-1015">Disulfide bond</keyword>
<evidence type="ECO:0000313" key="17">
    <source>
        <dbReference type="Proteomes" id="UP000664914"/>
    </source>
</evidence>
<dbReference type="GO" id="GO:0030288">
    <property type="term" value="C:outer membrane-bounded periplasmic space"/>
    <property type="evidence" value="ECO:0007669"/>
    <property type="project" value="InterPro"/>
</dbReference>
<comment type="cofactor">
    <cofactor evidence="11">
        <name>heme c</name>
        <dbReference type="ChEBI" id="CHEBI:61717"/>
    </cofactor>
    <text evidence="11">Binds 1 heme c group per subunit.</text>
</comment>
<sequence length="702" mass="75369">MSLVRSRLSGARSVKFKAVSAAMLVVALASCAPRKAANVDWALHGQDAGEKRFSDLGEITPANVGQLGVAWYADFDARSLRGVEGTPLVVDGVMYASGPWSKVIALDAQSGKKLWEYDPQFDGAIARRACCDVVNRGVAYADGKVFVGVLDGRLVALDAKTGKPVWTVQTTDTTKSYTVTGAPRIVKDKVVIGNGGAEYGVRGYVTAYDVATGKQAWRFYTIPGDPKKGFENDAMAMAAKSWNGEWWKYGGGGTAWDSMAYDPELDLLYIGVGNGGPWDRAVRSAGKGDNLFLSSIVAVRPSTGEYVWHFQEVPGDEWDYTATQHMILADLEIDGKPRKVLMQAPKNGFFYVLDRTNGAFISGTPYVPVTWAKGLDPKTGRPDIVPEARYSGTGKPFLGMPSPAGGHGWQPMSFNPKTGLVYLPTAEIPYGYISGKTEDFRFDPRGWNTGQDPGKTAMPEDPAIRRQIRGMMGGALVAWDPKARKRVWSVPMPLPWNGGVLSTAAGLVFQGNGTGDFAAYDATSGKKLWSMPMGSGIVAPPITYSVAGVQYVSVAVGWGGILPLNMGEALQASVKPKVNRVVTFRIGGKAPLPLPAKEAEAPLAPPPSTASAAVIEQGRVLYHVRCWMCHGDTVVNHGGVPDLRRSMVIADAAAFRGFVLEGAAEPLGMPNFSKDLKPDEVEAIRAYVIKRANDLKADPKMP</sequence>
<dbReference type="InterPro" id="IPR009056">
    <property type="entry name" value="Cyt_c-like_dom"/>
</dbReference>
<feature type="binding site" evidence="11">
    <location>
        <position position="84"/>
    </location>
    <ligand>
        <name>pyrroloquinoline quinone</name>
        <dbReference type="ChEBI" id="CHEBI:58442"/>
    </ligand>
</feature>
<feature type="binding site" evidence="12">
    <location>
        <position position="274"/>
    </location>
    <ligand>
        <name>Ca(2+)</name>
        <dbReference type="ChEBI" id="CHEBI:29108"/>
    </ligand>
</feature>
<evidence type="ECO:0000256" key="5">
    <source>
        <dbReference type="ARBA" id="ARBA00022837"/>
    </source>
</evidence>
<feature type="binding site" evidence="12">
    <location>
        <position position="319"/>
    </location>
    <ligand>
        <name>Ca(2+)</name>
        <dbReference type="ChEBI" id="CHEBI:29108"/>
    </ligand>
</feature>
<evidence type="ECO:0000256" key="2">
    <source>
        <dbReference type="ARBA" id="ARBA00022617"/>
    </source>
</evidence>
<dbReference type="CDD" id="cd10279">
    <property type="entry name" value="PQQ_ADH_II"/>
    <property type="match status" value="1"/>
</dbReference>
<dbReference type="GO" id="GO:0020037">
    <property type="term" value="F:heme binding"/>
    <property type="evidence" value="ECO:0007669"/>
    <property type="project" value="InterPro"/>
</dbReference>
<feature type="binding site" evidence="11">
    <location>
        <position position="254"/>
    </location>
    <ligand>
        <name>pyrroloquinoline quinone</name>
        <dbReference type="ChEBI" id="CHEBI:58442"/>
    </ligand>
</feature>
<dbReference type="InterPro" id="IPR036909">
    <property type="entry name" value="Cyt_c-like_dom_sf"/>
</dbReference>
<dbReference type="Pfam" id="PF13442">
    <property type="entry name" value="Cytochrome_CBB3"/>
    <property type="match status" value="1"/>
</dbReference>
<dbReference type="RefSeq" id="WP_011951568.1">
    <property type="nucleotide sequence ID" value="NZ_CP059319.1"/>
</dbReference>
<dbReference type="Gene3D" id="2.140.10.10">
    <property type="entry name" value="Quinoprotein alcohol dehydrogenase-like superfamily"/>
    <property type="match status" value="1"/>
</dbReference>
<evidence type="ECO:0000313" key="16">
    <source>
        <dbReference type="EMBL" id="QTH23095.1"/>
    </source>
</evidence>
<feature type="binding site" description="covalent" evidence="11">
    <location>
        <position position="629"/>
    </location>
    <ligand>
        <name>heme c</name>
        <dbReference type="ChEBI" id="CHEBI:61717"/>
    </ligand>
</feature>
<evidence type="ECO:0000256" key="3">
    <source>
        <dbReference type="ARBA" id="ARBA00022723"/>
    </source>
</evidence>
<dbReference type="PROSITE" id="PS51007">
    <property type="entry name" value="CYTC"/>
    <property type="match status" value="1"/>
</dbReference>
<keyword evidence="8 12" id="KW-0408">Iron</keyword>
<keyword evidence="6 11" id="KW-0634">PQQ</keyword>
<dbReference type="Proteomes" id="UP000664914">
    <property type="component" value="Chromosome"/>
</dbReference>
<name>A0A975D7F9_9SPHN</name>
<feature type="chain" id="PRO_5037938224" evidence="14">
    <location>
        <begin position="37"/>
        <end position="702"/>
    </location>
</feature>
<comment type="similarity">
    <text evidence="1">Belongs to the bacterial PQQ dehydrogenase family.</text>
</comment>
<dbReference type="SMART" id="SM00564">
    <property type="entry name" value="PQQ"/>
    <property type="match status" value="4"/>
</dbReference>
<feature type="binding site" description="covalent" evidence="11">
    <location>
        <position position="626"/>
    </location>
    <ligand>
        <name>heme c</name>
        <dbReference type="ChEBI" id="CHEBI:61717"/>
    </ligand>
</feature>
<evidence type="ECO:0000256" key="4">
    <source>
        <dbReference type="ARBA" id="ARBA00022729"/>
    </source>
</evidence>
<dbReference type="GO" id="GO:0009055">
    <property type="term" value="F:electron transfer activity"/>
    <property type="evidence" value="ECO:0007669"/>
    <property type="project" value="InterPro"/>
</dbReference>
<feature type="disulfide bond" evidence="13">
    <location>
        <begin position="130"/>
        <end position="131"/>
    </location>
</feature>
<protein>
    <submittedName>
        <fullName evidence="16">PQQ-dependent dehydrogenase, methanol/ethanol family</fullName>
        <ecNumber evidence="16">1.1.2.-</ecNumber>
    </submittedName>
</protein>
<reference evidence="16" key="2">
    <citation type="submission" date="2021-04" db="EMBL/GenBank/DDBJ databases">
        <title>Isolation and genomic analysis of the ibuprofen-degrading bacterium Sphingomonas strain MPO218.</title>
        <authorList>
            <person name="Aulestia M."/>
            <person name="Flores A."/>
            <person name="Mangas E.L."/>
            <person name="Perez-Pulido A.J."/>
            <person name="Santero E."/>
            <person name="Camacho E.M."/>
        </authorList>
    </citation>
    <scope>NUCLEOTIDE SEQUENCE</scope>
    <source>
        <strain evidence="16">MPO218</strain>
    </source>
</reference>